<gene>
    <name evidence="1" type="ORF">ebA796</name>
</gene>
<keyword evidence="2" id="KW-1185">Reference proteome</keyword>
<accession>Q5P824</accession>
<protein>
    <submittedName>
        <fullName evidence="1">Uncharacterized protein</fullName>
    </submittedName>
</protein>
<organism evidence="1 2">
    <name type="scientific">Aromatoleum aromaticum (strain DSM 19018 / LMG 30748 / EbN1)</name>
    <name type="common">Azoarcus sp. (strain EbN1)</name>
    <dbReference type="NCBI Taxonomy" id="76114"/>
    <lineage>
        <taxon>Bacteria</taxon>
        <taxon>Pseudomonadati</taxon>
        <taxon>Pseudomonadota</taxon>
        <taxon>Betaproteobacteria</taxon>
        <taxon>Rhodocyclales</taxon>
        <taxon>Rhodocyclaceae</taxon>
        <taxon>Aromatoleum</taxon>
    </lineage>
</organism>
<dbReference type="EMBL" id="CR555306">
    <property type="protein sequence ID" value="CAI06537.1"/>
    <property type="molecule type" value="Genomic_DNA"/>
</dbReference>
<name>Q5P824_AROAE</name>
<dbReference type="KEGG" id="eba:ebA796"/>
<evidence type="ECO:0000313" key="1">
    <source>
        <dbReference type="EMBL" id="CAI06537.1"/>
    </source>
</evidence>
<reference evidence="1 2" key="1">
    <citation type="journal article" date="2005" name="Arch. Microbiol.">
        <title>The genome sequence of an anaerobic aromatic-degrading denitrifying bacterium, strain EbN1.</title>
        <authorList>
            <person name="Rabus R."/>
            <person name="Kube M."/>
            <person name="Heider J."/>
            <person name="Beck A."/>
            <person name="Heitmann K."/>
            <person name="Widdel F."/>
            <person name="Reinhardt R."/>
        </authorList>
    </citation>
    <scope>NUCLEOTIDE SEQUENCE [LARGE SCALE GENOMIC DNA]</scope>
    <source>
        <strain evidence="1 2">EbN1</strain>
    </source>
</reference>
<dbReference type="HOGENOM" id="CLU_1122780_0_0_4"/>
<proteinExistence type="predicted"/>
<dbReference type="AlphaFoldDB" id="Q5P824"/>
<evidence type="ECO:0000313" key="2">
    <source>
        <dbReference type="Proteomes" id="UP000006552"/>
    </source>
</evidence>
<sequence length="247" mass="26290">MAACPCRMRESITRLMPRCAAKAVTLMSRSSSQPASNSPGGAGLCMFMCRASVVVEVIQQFHGSALESERHPPVGLHRHGQEAGAVAGQAVQAPRRAGKVFRSGGSVQGGQHLPQALGVHRLDACLGAGAEERFQALVTERDNHSLYSLDLQFRQRSCSCGEAGIVEIPGAHVAYRAADGLPVHLRFEDVGLRASRRTHGKPGGHGVPQERLLRPVRAVEAADAVRGQAFALHDMSSGFWLHGVVGL</sequence>
<dbReference type="Proteomes" id="UP000006552">
    <property type="component" value="Chromosome"/>
</dbReference>